<dbReference type="PROSITE" id="PS51379">
    <property type="entry name" value="4FE4S_FER_2"/>
    <property type="match status" value="1"/>
</dbReference>
<dbReference type="Proteomes" id="UP000650524">
    <property type="component" value="Unassembled WGS sequence"/>
</dbReference>
<dbReference type="InterPro" id="IPR017896">
    <property type="entry name" value="4Fe4S_Fe-S-bd"/>
</dbReference>
<accession>A0A8J6MZC8</accession>
<keyword evidence="3" id="KW-0411">Iron-sulfur</keyword>
<dbReference type="PROSITE" id="PS00198">
    <property type="entry name" value="4FE4S_FER_1"/>
    <property type="match status" value="1"/>
</dbReference>
<dbReference type="Pfam" id="PF00037">
    <property type="entry name" value="Fer4"/>
    <property type="match status" value="1"/>
</dbReference>
<name>A0A8J6MZC8_9DELT</name>
<evidence type="ECO:0000256" key="3">
    <source>
        <dbReference type="ARBA" id="ARBA00023014"/>
    </source>
</evidence>
<keyword evidence="1" id="KW-0479">Metal-binding</keyword>
<evidence type="ECO:0000313" key="6">
    <source>
        <dbReference type="Proteomes" id="UP000650524"/>
    </source>
</evidence>
<reference evidence="5 6" key="1">
    <citation type="submission" date="2020-08" db="EMBL/GenBank/DDBJ databases">
        <title>Bridging the membrane lipid divide: bacteria of the FCB group superphylum have the potential to synthesize archaeal ether lipids.</title>
        <authorList>
            <person name="Villanueva L."/>
            <person name="Von Meijenfeldt F.A.B."/>
            <person name="Westbye A.B."/>
            <person name="Yadav S."/>
            <person name="Hopmans E.C."/>
            <person name="Dutilh B.E."/>
            <person name="Sinninghe Damste J.S."/>
        </authorList>
    </citation>
    <scope>NUCLEOTIDE SEQUENCE [LARGE SCALE GENOMIC DNA]</scope>
    <source>
        <strain evidence="5">NIOZ-UU27</strain>
    </source>
</reference>
<dbReference type="InterPro" id="IPR017900">
    <property type="entry name" value="4Fe4S_Fe_S_CS"/>
</dbReference>
<dbReference type="SUPFAM" id="SSF54862">
    <property type="entry name" value="4Fe-4S ferredoxins"/>
    <property type="match status" value="1"/>
</dbReference>
<gene>
    <name evidence="5" type="ORF">H8E19_04110</name>
</gene>
<sequence>MSEEDVPEVDLDRCIGCGVCATGCPSEAIELEEKQGISVPPVDQKALKEAIKASQA</sequence>
<evidence type="ECO:0000256" key="1">
    <source>
        <dbReference type="ARBA" id="ARBA00022723"/>
    </source>
</evidence>
<dbReference type="Gene3D" id="3.30.70.20">
    <property type="match status" value="1"/>
</dbReference>
<proteinExistence type="predicted"/>
<keyword evidence="2" id="KW-0408">Iron</keyword>
<protein>
    <submittedName>
        <fullName evidence="5">4Fe-4S binding protein</fullName>
    </submittedName>
</protein>
<dbReference type="AlphaFoldDB" id="A0A8J6MZC8"/>
<evidence type="ECO:0000259" key="4">
    <source>
        <dbReference type="PROSITE" id="PS51379"/>
    </source>
</evidence>
<evidence type="ECO:0000313" key="5">
    <source>
        <dbReference type="EMBL" id="MBC8176568.1"/>
    </source>
</evidence>
<dbReference type="EMBL" id="JACNJD010000145">
    <property type="protein sequence ID" value="MBC8176568.1"/>
    <property type="molecule type" value="Genomic_DNA"/>
</dbReference>
<feature type="domain" description="4Fe-4S ferredoxin-type" evidence="4">
    <location>
        <begin position="5"/>
        <end position="34"/>
    </location>
</feature>
<evidence type="ECO:0000256" key="2">
    <source>
        <dbReference type="ARBA" id="ARBA00023004"/>
    </source>
</evidence>
<organism evidence="5 6">
    <name type="scientific">Candidatus Desulfacyla euxinica</name>
    <dbReference type="NCBI Taxonomy" id="2841693"/>
    <lineage>
        <taxon>Bacteria</taxon>
        <taxon>Deltaproteobacteria</taxon>
        <taxon>Candidatus Desulfacyla</taxon>
    </lineage>
</organism>
<comment type="caution">
    <text evidence="5">The sequence shown here is derived from an EMBL/GenBank/DDBJ whole genome shotgun (WGS) entry which is preliminary data.</text>
</comment>
<dbReference type="GO" id="GO:0051536">
    <property type="term" value="F:iron-sulfur cluster binding"/>
    <property type="evidence" value="ECO:0007669"/>
    <property type="project" value="UniProtKB-KW"/>
</dbReference>
<dbReference type="GO" id="GO:0046872">
    <property type="term" value="F:metal ion binding"/>
    <property type="evidence" value="ECO:0007669"/>
    <property type="project" value="UniProtKB-KW"/>
</dbReference>